<evidence type="ECO:0000313" key="1">
    <source>
        <dbReference type="EMBL" id="RDU70833.1"/>
    </source>
</evidence>
<reference evidence="1 2" key="1">
    <citation type="submission" date="2018-04" db="EMBL/GenBank/DDBJ databases">
        <title>Novel Campyloabacter and Helicobacter Species and Strains.</title>
        <authorList>
            <person name="Mannion A.J."/>
            <person name="Shen Z."/>
            <person name="Fox J.G."/>
        </authorList>
    </citation>
    <scope>NUCLEOTIDE SEQUENCE [LARGE SCALE GENOMIC DNA]</scope>
    <source>
        <strain evidence="1 2">MIT 04-9362</strain>
    </source>
</reference>
<dbReference type="EMBL" id="NXLX01000040">
    <property type="protein sequence ID" value="RDU70833.1"/>
    <property type="molecule type" value="Genomic_DNA"/>
</dbReference>
<feature type="non-terminal residue" evidence="1">
    <location>
        <position position="1"/>
    </location>
</feature>
<dbReference type="Proteomes" id="UP000256695">
    <property type="component" value="Unassembled WGS sequence"/>
</dbReference>
<comment type="caution">
    <text evidence="1">The sequence shown here is derived from an EMBL/GenBank/DDBJ whole genome shotgun (WGS) entry which is preliminary data.</text>
</comment>
<evidence type="ECO:0000313" key="2">
    <source>
        <dbReference type="Proteomes" id="UP000256695"/>
    </source>
</evidence>
<sequence>ATNSGVIPVYTVKTTGGTANLVMQGPVNVEADITYDDNGLTNLIFASSNSGTTEEFKNGVAGATDTNNNKILGVTYQDGVKLILGKTSIQVGDGENTTFLKAYSKYFEGIADNGALLTITTDRTKDNNGNHTDNINVKGLASGVISELATSASGGGNTYTYNVNLESKSAFVGSISLQENSNVNVTMNSGSKFLTNVDKLHLQKLTIQGNSLDTTQLLLNTFEQTNTIIDIATLGNDFNNIPTRSNFRLLEIGSSTTQSGAQTQADSQVSSTSALTGSNALFRIYANGSADQSSATLGGNKQSANNGSGTYGYTYSDRIVVFSGTEGTHYLQVIADNNTDISTIKYHGGGSETEGNIAVATVKTDSNVKFIGAAQLQGFDLVGTTLTTQVTDQYGKVDSSGANDYTTYFVDSMTSKGASTSNQQASAAALGSNYDLYLANMNSLNKRMGELRENANAQGAWARIFNGMQTSN</sequence>
<protein>
    <submittedName>
        <fullName evidence="1">Uncharacterized protein</fullName>
    </submittedName>
</protein>
<proteinExistence type="predicted"/>
<dbReference type="InterPro" id="IPR036709">
    <property type="entry name" value="Autotransporte_beta_dom_sf"/>
</dbReference>
<keyword evidence="2" id="KW-1185">Reference proteome</keyword>
<organism evidence="1 2">
    <name type="scientific">Helicobacter anseris</name>
    <dbReference type="NCBI Taxonomy" id="375926"/>
    <lineage>
        <taxon>Bacteria</taxon>
        <taxon>Pseudomonadati</taxon>
        <taxon>Campylobacterota</taxon>
        <taxon>Epsilonproteobacteria</taxon>
        <taxon>Campylobacterales</taxon>
        <taxon>Helicobacteraceae</taxon>
        <taxon>Helicobacter</taxon>
    </lineage>
</organism>
<gene>
    <name evidence="1" type="ORF">CQA57_08085</name>
</gene>
<name>A0A3D8J0E8_9HELI</name>
<accession>A0A3D8J0E8</accession>
<dbReference type="Gene3D" id="2.40.128.130">
    <property type="entry name" value="Autotransporter beta-domain"/>
    <property type="match status" value="1"/>
</dbReference>
<dbReference type="AlphaFoldDB" id="A0A3D8J0E8"/>
<feature type="non-terminal residue" evidence="1">
    <location>
        <position position="472"/>
    </location>
</feature>